<evidence type="ECO:0000313" key="6">
    <source>
        <dbReference type="Proteomes" id="UP000262142"/>
    </source>
</evidence>
<name>A0A383TW36_9FLAO</name>
<dbReference type="GO" id="GO:0009103">
    <property type="term" value="P:lipopolysaccharide biosynthetic process"/>
    <property type="evidence" value="ECO:0007669"/>
    <property type="project" value="UniProtKB-UniRule"/>
</dbReference>
<dbReference type="NCBIfam" id="NF009905">
    <property type="entry name" value="PRK13368.1"/>
    <property type="match status" value="1"/>
</dbReference>
<dbReference type="NCBIfam" id="NF003952">
    <property type="entry name" value="PRK05450.1-5"/>
    <property type="match status" value="1"/>
</dbReference>
<dbReference type="GO" id="GO:0008690">
    <property type="term" value="F:3-deoxy-manno-octulosonate cytidylyltransferase activity"/>
    <property type="evidence" value="ECO:0007669"/>
    <property type="project" value="UniProtKB-UniRule"/>
</dbReference>
<dbReference type="SUPFAM" id="SSF53448">
    <property type="entry name" value="Nucleotide-diphospho-sugar transferases"/>
    <property type="match status" value="1"/>
</dbReference>
<keyword evidence="6" id="KW-1185">Reference proteome</keyword>
<dbReference type="EMBL" id="UNSC01000001">
    <property type="protein sequence ID" value="SZD71438.1"/>
    <property type="molecule type" value="Genomic_DNA"/>
</dbReference>
<evidence type="ECO:0000256" key="4">
    <source>
        <dbReference type="HAMAP-Rule" id="MF_00057"/>
    </source>
</evidence>
<evidence type="ECO:0000256" key="1">
    <source>
        <dbReference type="ARBA" id="ARBA00022679"/>
    </source>
</evidence>
<dbReference type="Pfam" id="PF02348">
    <property type="entry name" value="CTP_transf_3"/>
    <property type="match status" value="1"/>
</dbReference>
<dbReference type="CDD" id="cd02517">
    <property type="entry name" value="CMP-KDO-Synthetase"/>
    <property type="match status" value="1"/>
</dbReference>
<keyword evidence="1 4" id="KW-0808">Transferase</keyword>
<keyword evidence="4" id="KW-0963">Cytoplasm</keyword>
<dbReference type="EC" id="2.7.7.38" evidence="4"/>
<dbReference type="NCBIfam" id="NF003950">
    <property type="entry name" value="PRK05450.1-3"/>
    <property type="match status" value="1"/>
</dbReference>
<dbReference type="UniPathway" id="UPA00358">
    <property type="reaction ID" value="UER00476"/>
</dbReference>
<dbReference type="Proteomes" id="UP000262142">
    <property type="component" value="Unassembled WGS sequence"/>
</dbReference>
<dbReference type="InterPro" id="IPR004528">
    <property type="entry name" value="KdsB"/>
</dbReference>
<dbReference type="PANTHER" id="PTHR42866">
    <property type="entry name" value="3-DEOXY-MANNO-OCTULOSONATE CYTIDYLYLTRANSFERASE"/>
    <property type="match status" value="1"/>
</dbReference>
<evidence type="ECO:0000256" key="3">
    <source>
        <dbReference type="ARBA" id="ARBA00022985"/>
    </source>
</evidence>
<dbReference type="GO" id="GO:0033468">
    <property type="term" value="P:CMP-keto-3-deoxy-D-manno-octulosonic acid biosynthetic process"/>
    <property type="evidence" value="ECO:0007669"/>
    <property type="project" value="UniProtKB-UniRule"/>
</dbReference>
<reference evidence="5 6" key="1">
    <citation type="submission" date="2018-09" db="EMBL/GenBank/DDBJ databases">
        <authorList>
            <consortium name="Pathogen Informatics"/>
        </authorList>
    </citation>
    <scope>NUCLEOTIDE SEQUENCE [LARGE SCALE GENOMIC DNA]</scope>
    <source>
        <strain evidence="5 6">OH-22767</strain>
    </source>
</reference>
<dbReference type="HAMAP" id="MF_00057">
    <property type="entry name" value="KdsB"/>
    <property type="match status" value="1"/>
</dbReference>
<gene>
    <name evidence="5" type="primary">kpsU</name>
    <name evidence="4" type="synonym">kdsB</name>
    <name evidence="5" type="ORF">SAMEA104719789_00537</name>
</gene>
<comment type="similarity">
    <text evidence="4">Belongs to the KdsB family.</text>
</comment>
<protein>
    <recommendedName>
        <fullName evidence="4">3-deoxy-manno-octulosonate cytidylyltransferase</fullName>
        <ecNumber evidence="4">2.7.7.38</ecNumber>
    </recommendedName>
    <alternativeName>
        <fullName evidence="4">CMP-2-keto-3-deoxyoctulosonic acid synthase</fullName>
        <shortName evidence="4">CKS</shortName>
        <shortName evidence="4">CMP-KDO synthase</shortName>
    </alternativeName>
</protein>
<comment type="catalytic activity">
    <reaction evidence="4">
        <text>3-deoxy-alpha-D-manno-oct-2-ulosonate + CTP = CMP-3-deoxy-beta-D-manno-octulosonate + diphosphate</text>
        <dbReference type="Rhea" id="RHEA:23448"/>
        <dbReference type="ChEBI" id="CHEBI:33019"/>
        <dbReference type="ChEBI" id="CHEBI:37563"/>
        <dbReference type="ChEBI" id="CHEBI:85986"/>
        <dbReference type="ChEBI" id="CHEBI:85987"/>
        <dbReference type="EC" id="2.7.7.38"/>
    </reaction>
</comment>
<organism evidence="5 6">
    <name type="scientific">Candidatus Ornithobacterium hominis</name>
    <dbReference type="NCBI Taxonomy" id="2497989"/>
    <lineage>
        <taxon>Bacteria</taxon>
        <taxon>Pseudomonadati</taxon>
        <taxon>Bacteroidota</taxon>
        <taxon>Flavobacteriia</taxon>
        <taxon>Flavobacteriales</taxon>
        <taxon>Weeksellaceae</taxon>
        <taxon>Ornithobacterium</taxon>
    </lineage>
</organism>
<dbReference type="AlphaFoldDB" id="A0A383TW36"/>
<comment type="subcellular location">
    <subcellularLocation>
        <location evidence="4">Cytoplasm</location>
    </subcellularLocation>
</comment>
<dbReference type="GO" id="GO:0005829">
    <property type="term" value="C:cytosol"/>
    <property type="evidence" value="ECO:0007669"/>
    <property type="project" value="TreeGrafter"/>
</dbReference>
<dbReference type="InterPro" id="IPR029044">
    <property type="entry name" value="Nucleotide-diphossugar_trans"/>
</dbReference>
<evidence type="ECO:0000256" key="2">
    <source>
        <dbReference type="ARBA" id="ARBA00022695"/>
    </source>
</evidence>
<sequence>MLMKMIGVIPARYDSVRFPGKLLEKISGIPVIVHTYNNVKKMNLLDEVIVATEHEKISQSLKEFNIPFIITSSYHESGTDRIAEAIKNIPCEVVINIQGDEPFLPKEGLEKIYKAFKNDEKKEIQVASLMTPLVNEEEISNPNNVKVICKKNNEALYFSRSVIPFNRSGKGNQYFKHLGVYAFRKKTLLEFVNLPKSDLEETEKLEQLRLLENNYSIKMFTTQQSSIGIDTPEDLEKAIKFYQENHA</sequence>
<evidence type="ECO:0000313" key="5">
    <source>
        <dbReference type="EMBL" id="SZD71438.1"/>
    </source>
</evidence>
<comment type="function">
    <text evidence="4">Activates KDO (a required 8-carbon sugar) for incorporation into bacterial lipopolysaccharide in Gram-negative bacteria.</text>
</comment>
<proteinExistence type="inferred from homology"/>
<dbReference type="PANTHER" id="PTHR42866:SF2">
    <property type="entry name" value="3-DEOXY-MANNO-OCTULOSONATE CYTIDYLYLTRANSFERASE, MITOCHONDRIAL"/>
    <property type="match status" value="1"/>
</dbReference>
<dbReference type="Gene3D" id="3.90.550.10">
    <property type="entry name" value="Spore Coat Polysaccharide Biosynthesis Protein SpsA, Chain A"/>
    <property type="match status" value="1"/>
</dbReference>
<dbReference type="InterPro" id="IPR003329">
    <property type="entry name" value="Cytidylyl_trans"/>
</dbReference>
<keyword evidence="2 4" id="KW-0548">Nucleotidyltransferase</keyword>
<comment type="pathway">
    <text evidence="4">Nucleotide-sugar biosynthesis; CMP-3-deoxy-D-manno-octulosonate biosynthesis; CMP-3-deoxy-D-manno-octulosonate from 3-deoxy-D-manno-octulosonate and CTP: step 1/1.</text>
</comment>
<accession>A0A383TW36</accession>
<keyword evidence="3 4" id="KW-0448">Lipopolysaccharide biosynthesis</keyword>
<dbReference type="NCBIfam" id="TIGR00466">
    <property type="entry name" value="kdsB"/>
    <property type="match status" value="1"/>
</dbReference>